<sequence length="203" mass="23657">MEKQWIISISREYGTGGHKIAEKLAQIFDFPVYDRELLDNVFGDEANVEEWRECDEMPAPLAFSKKFSGTKNSSEYTLAKRQFNYLRKKANEGGSFVVVGRCSEYILKDYAGLIPIFILGDEDVKVKQVMESRNFTEKEAKAALARHNRLRKRYHNSYCEGKWGDSRCYDICINSSRLGFDGTVKFLEEYIRERMKQDQNNKN</sequence>
<protein>
    <submittedName>
        <fullName evidence="1">Cytidylate kinase-like family protein</fullName>
    </submittedName>
</protein>
<comment type="caution">
    <text evidence="1">The sequence shown here is derived from an EMBL/GenBank/DDBJ whole genome shotgun (WGS) entry which is preliminary data.</text>
</comment>
<evidence type="ECO:0000313" key="2">
    <source>
        <dbReference type="Proteomes" id="UP000606193"/>
    </source>
</evidence>
<accession>A0ABR7N1V7</accession>
<dbReference type="Proteomes" id="UP000606193">
    <property type="component" value="Unassembled WGS sequence"/>
</dbReference>
<evidence type="ECO:0000313" key="1">
    <source>
        <dbReference type="EMBL" id="MBC8562617.1"/>
    </source>
</evidence>
<proteinExistence type="predicted"/>
<gene>
    <name evidence="1" type="ORF">H8704_08255</name>
</gene>
<dbReference type="RefSeq" id="WP_022464408.1">
    <property type="nucleotide sequence ID" value="NZ_JACRSX010000010.1"/>
</dbReference>
<dbReference type="EMBL" id="JACRSX010000010">
    <property type="protein sequence ID" value="MBC8562617.1"/>
    <property type="molecule type" value="Genomic_DNA"/>
</dbReference>
<name>A0ABR7N1V7_9FIRM</name>
<organism evidence="1 2">
    <name type="scientific">Jutongia huaianensis</name>
    <dbReference type="NCBI Taxonomy" id="2763668"/>
    <lineage>
        <taxon>Bacteria</taxon>
        <taxon>Bacillati</taxon>
        <taxon>Bacillota</taxon>
        <taxon>Clostridia</taxon>
        <taxon>Lachnospirales</taxon>
        <taxon>Lachnospiraceae</taxon>
        <taxon>Jutongia</taxon>
    </lineage>
</organism>
<dbReference type="Gene3D" id="3.40.50.300">
    <property type="entry name" value="P-loop containing nucleotide triphosphate hydrolases"/>
    <property type="match status" value="1"/>
</dbReference>
<dbReference type="InterPro" id="IPR027417">
    <property type="entry name" value="P-loop_NTPase"/>
</dbReference>
<dbReference type="Pfam" id="PF13189">
    <property type="entry name" value="Cytidylate_kin2"/>
    <property type="match status" value="1"/>
</dbReference>
<keyword evidence="2" id="KW-1185">Reference proteome</keyword>
<reference evidence="1 2" key="1">
    <citation type="submission" date="2020-08" db="EMBL/GenBank/DDBJ databases">
        <title>Genome public.</title>
        <authorList>
            <person name="Liu C."/>
            <person name="Sun Q."/>
        </authorList>
    </citation>
    <scope>NUCLEOTIDE SEQUENCE [LARGE SCALE GENOMIC DNA]</scope>
    <source>
        <strain evidence="1 2">NSJ-37</strain>
    </source>
</reference>